<keyword evidence="2" id="KW-1185">Reference proteome</keyword>
<accession>A0ABR1E952</accession>
<comment type="caution">
    <text evidence="1">The sequence shown here is derived from an EMBL/GenBank/DDBJ whole genome shotgun (WGS) entry which is preliminary data.</text>
</comment>
<proteinExistence type="predicted"/>
<dbReference type="EMBL" id="JAVFWL010000006">
    <property type="protein sequence ID" value="KAK6759202.1"/>
    <property type="molecule type" value="Genomic_DNA"/>
</dbReference>
<evidence type="ECO:0000313" key="1">
    <source>
        <dbReference type="EMBL" id="KAK6759202.1"/>
    </source>
</evidence>
<protein>
    <recommendedName>
        <fullName evidence="3">Reverse transcriptase domain-containing protein</fullName>
    </recommendedName>
</protein>
<sequence>MPLWLTLIHLKKAFDSVETKKVMKALDNQGVRTQFIKGDTISPKIFTATLENAMRKLGWDDMEVKVDGRQLHHLRFADGIVLITSSISQAERMLTEFEEKCGRDLDKWKDYWRLLDQFEEQRESRCSM</sequence>
<dbReference type="Proteomes" id="UP001303046">
    <property type="component" value="Unassembled WGS sequence"/>
</dbReference>
<reference evidence="1 2" key="1">
    <citation type="submission" date="2023-08" db="EMBL/GenBank/DDBJ databases">
        <title>A Necator americanus chromosomal reference genome.</title>
        <authorList>
            <person name="Ilik V."/>
            <person name="Petrzelkova K.J."/>
            <person name="Pardy F."/>
            <person name="Fuh T."/>
            <person name="Niatou-Singa F.S."/>
            <person name="Gouil Q."/>
            <person name="Baker L."/>
            <person name="Ritchie M.E."/>
            <person name="Jex A.R."/>
            <person name="Gazzola D."/>
            <person name="Li H."/>
            <person name="Toshio Fujiwara R."/>
            <person name="Zhan B."/>
            <person name="Aroian R.V."/>
            <person name="Pafco B."/>
            <person name="Schwarz E.M."/>
        </authorList>
    </citation>
    <scope>NUCLEOTIDE SEQUENCE [LARGE SCALE GENOMIC DNA]</scope>
    <source>
        <strain evidence="1 2">Aroian</strain>
        <tissue evidence="1">Whole animal</tissue>
    </source>
</reference>
<evidence type="ECO:0008006" key="3">
    <source>
        <dbReference type="Google" id="ProtNLM"/>
    </source>
</evidence>
<gene>
    <name evidence="1" type="primary">Necator_chrX.g21216</name>
    <name evidence="1" type="ORF">RB195_021055</name>
</gene>
<evidence type="ECO:0000313" key="2">
    <source>
        <dbReference type="Proteomes" id="UP001303046"/>
    </source>
</evidence>
<organism evidence="1 2">
    <name type="scientific">Necator americanus</name>
    <name type="common">Human hookworm</name>
    <dbReference type="NCBI Taxonomy" id="51031"/>
    <lineage>
        <taxon>Eukaryota</taxon>
        <taxon>Metazoa</taxon>
        <taxon>Ecdysozoa</taxon>
        <taxon>Nematoda</taxon>
        <taxon>Chromadorea</taxon>
        <taxon>Rhabditida</taxon>
        <taxon>Rhabditina</taxon>
        <taxon>Rhabditomorpha</taxon>
        <taxon>Strongyloidea</taxon>
        <taxon>Ancylostomatidae</taxon>
        <taxon>Bunostominae</taxon>
        <taxon>Necator</taxon>
    </lineage>
</organism>
<name>A0ABR1E952_NECAM</name>